<evidence type="ECO:0000313" key="3">
    <source>
        <dbReference type="Proteomes" id="UP000636661"/>
    </source>
</evidence>
<dbReference type="EMBL" id="BMTP01000012">
    <property type="protein sequence ID" value="GGU52372.1"/>
    <property type="molecule type" value="Genomic_DNA"/>
</dbReference>
<keyword evidence="3" id="KW-1185">Reference proteome</keyword>
<sequence>MTATRKRSVRSTQAEANFRARVEELGGEVLEPNWLGARYCHRVRCVQGHLATPRPTDVQKGKGLCRTCAGNDPRATEAAFRQRVTELGGEVLEPMWLGKHHGHRVRCAAGHLAAPRPNHVQQGGGLCRTCARNDPKAAEEAFRSRVDELGGVVLETTWLGKNKGHRVRCAQGHESTPRPSHVQQGKGICRVCAGRDPRAAEAAFQARVKKLGGIVLEPVWLGAGEGHRVRCAQGHESAARPSDVQQGRGLCRTCAGKAWDVFYVVADDLNDVVKFGITSGDPRPRLRHHARDGFDHVIRLVEGLPGDVAPRLERTVLAALRDARESPVRGAEYFPVRTLALILALTDGWTASSVPKPSPAGAPRQDPRREHAPR</sequence>
<protein>
    <submittedName>
        <fullName evidence="2">Uncharacterized protein</fullName>
    </submittedName>
</protein>
<organism evidence="2 3">
    <name type="scientific">Streptomyces lavendofoliae</name>
    <dbReference type="NCBI Taxonomy" id="67314"/>
    <lineage>
        <taxon>Bacteria</taxon>
        <taxon>Bacillati</taxon>
        <taxon>Actinomycetota</taxon>
        <taxon>Actinomycetes</taxon>
        <taxon>Kitasatosporales</taxon>
        <taxon>Streptomycetaceae</taxon>
        <taxon>Streptomyces</taxon>
    </lineage>
</organism>
<feature type="compositionally biased region" description="Basic and acidic residues" evidence="1">
    <location>
        <begin position="365"/>
        <end position="374"/>
    </location>
</feature>
<dbReference type="AlphaFoldDB" id="A0A918I0Y9"/>
<proteinExistence type="predicted"/>
<evidence type="ECO:0000313" key="2">
    <source>
        <dbReference type="EMBL" id="GGU52372.1"/>
    </source>
</evidence>
<gene>
    <name evidence="2" type="ORF">GCM10010274_46610</name>
</gene>
<feature type="region of interest" description="Disordered" evidence="1">
    <location>
        <begin position="352"/>
        <end position="374"/>
    </location>
</feature>
<comment type="caution">
    <text evidence="2">The sequence shown here is derived from an EMBL/GenBank/DDBJ whole genome shotgun (WGS) entry which is preliminary data.</text>
</comment>
<reference evidence="2" key="1">
    <citation type="journal article" date="2014" name="Int. J. Syst. Evol. Microbiol.">
        <title>Complete genome sequence of Corynebacterium casei LMG S-19264T (=DSM 44701T), isolated from a smear-ripened cheese.</title>
        <authorList>
            <consortium name="US DOE Joint Genome Institute (JGI-PGF)"/>
            <person name="Walter F."/>
            <person name="Albersmeier A."/>
            <person name="Kalinowski J."/>
            <person name="Ruckert C."/>
        </authorList>
    </citation>
    <scope>NUCLEOTIDE SEQUENCE</scope>
    <source>
        <strain evidence="2">JCM 4391</strain>
    </source>
</reference>
<dbReference type="Proteomes" id="UP000636661">
    <property type="component" value="Unassembled WGS sequence"/>
</dbReference>
<accession>A0A918I0Y9</accession>
<reference evidence="2" key="2">
    <citation type="submission" date="2020-09" db="EMBL/GenBank/DDBJ databases">
        <authorList>
            <person name="Sun Q."/>
            <person name="Ohkuma M."/>
        </authorList>
    </citation>
    <scope>NUCLEOTIDE SEQUENCE</scope>
    <source>
        <strain evidence="2">JCM 4391</strain>
    </source>
</reference>
<evidence type="ECO:0000256" key="1">
    <source>
        <dbReference type="SAM" id="MobiDB-lite"/>
    </source>
</evidence>
<name>A0A918I0Y9_9ACTN</name>